<accession>A0A8H8CWL8</accession>
<dbReference type="AlphaFoldDB" id="A0A8H8CWL8"/>
<organism evidence="1 2">
    <name type="scientific">Ajellomyces capsulatus</name>
    <name type="common">Darling's disease fungus</name>
    <name type="synonym">Histoplasma capsulatum</name>
    <dbReference type="NCBI Taxonomy" id="5037"/>
    <lineage>
        <taxon>Eukaryota</taxon>
        <taxon>Fungi</taxon>
        <taxon>Dikarya</taxon>
        <taxon>Ascomycota</taxon>
        <taxon>Pezizomycotina</taxon>
        <taxon>Eurotiomycetes</taxon>
        <taxon>Eurotiomycetidae</taxon>
        <taxon>Onygenales</taxon>
        <taxon>Ajellomycetaceae</taxon>
        <taxon>Histoplasma</taxon>
    </lineage>
</organism>
<dbReference type="OrthoDB" id="10441017at2759"/>
<dbReference type="EMBL" id="JAEVHI010000004">
    <property type="protein sequence ID" value="KAG5293266.1"/>
    <property type="molecule type" value="Genomic_DNA"/>
</dbReference>
<evidence type="ECO:0000313" key="2">
    <source>
        <dbReference type="Proteomes" id="UP000670092"/>
    </source>
</evidence>
<protein>
    <submittedName>
        <fullName evidence="1">Uncharacterized protein</fullName>
    </submittedName>
</protein>
<evidence type="ECO:0000313" key="1">
    <source>
        <dbReference type="EMBL" id="KAG5293266.1"/>
    </source>
</evidence>
<comment type="caution">
    <text evidence="1">The sequence shown here is derived from an EMBL/GenBank/DDBJ whole genome shotgun (WGS) entry which is preliminary data.</text>
</comment>
<proteinExistence type="predicted"/>
<dbReference type="Proteomes" id="UP000670092">
    <property type="component" value="Unassembled WGS sequence"/>
</dbReference>
<reference evidence="1 2" key="1">
    <citation type="submission" date="2021-01" db="EMBL/GenBank/DDBJ databases">
        <title>Chromosome-level genome assembly of a human fungal pathogen reveals clustering of transcriptionally co-regulated genes.</title>
        <authorList>
            <person name="Voorhies M."/>
            <person name="Cohen S."/>
            <person name="Shea T.P."/>
            <person name="Petrus S."/>
            <person name="Munoz J.F."/>
            <person name="Poplawski S."/>
            <person name="Goldman W.E."/>
            <person name="Michael T."/>
            <person name="Cuomo C.A."/>
            <person name="Sil A."/>
            <person name="Beyhan S."/>
        </authorList>
    </citation>
    <scope>NUCLEOTIDE SEQUENCE [LARGE SCALE GENOMIC DNA]</scope>
    <source>
        <strain evidence="1 2">G184AR</strain>
    </source>
</reference>
<gene>
    <name evidence="1" type="ORF">I7I52_04530</name>
</gene>
<name>A0A8H8CWL8_AJECA</name>
<dbReference type="VEuPathDB" id="FungiDB:I7I52_04530"/>
<sequence length="131" mass="15104">MFTNLFFSAFPEKKIISVTAFFHGNETEYSFWPARRVRGNYAQAPASLRYARLRPPTRAVLLNKRTNISKQLRSTPWEISKCASYSSLFKNKLVVARILPEEILHHAIDGWIDDSNLEFMINSAKLAIKVQ</sequence>